<comment type="caution">
    <text evidence="1">The sequence shown here is derived from an EMBL/GenBank/DDBJ whole genome shotgun (WGS) entry which is preliminary data.</text>
</comment>
<name>A0ABD3TIN2_SINWO</name>
<dbReference type="EMBL" id="JBJQND010000018">
    <property type="protein sequence ID" value="KAL3836203.1"/>
    <property type="molecule type" value="Genomic_DNA"/>
</dbReference>
<dbReference type="Proteomes" id="UP001634394">
    <property type="component" value="Unassembled WGS sequence"/>
</dbReference>
<evidence type="ECO:0000313" key="2">
    <source>
        <dbReference type="Proteomes" id="UP001634394"/>
    </source>
</evidence>
<keyword evidence="2" id="KW-1185">Reference proteome</keyword>
<accession>A0ABD3TIN2</accession>
<organism evidence="1 2">
    <name type="scientific">Sinanodonta woodiana</name>
    <name type="common">Chinese pond mussel</name>
    <name type="synonym">Anodonta woodiana</name>
    <dbReference type="NCBI Taxonomy" id="1069815"/>
    <lineage>
        <taxon>Eukaryota</taxon>
        <taxon>Metazoa</taxon>
        <taxon>Spiralia</taxon>
        <taxon>Lophotrochozoa</taxon>
        <taxon>Mollusca</taxon>
        <taxon>Bivalvia</taxon>
        <taxon>Autobranchia</taxon>
        <taxon>Heteroconchia</taxon>
        <taxon>Palaeoheterodonta</taxon>
        <taxon>Unionida</taxon>
        <taxon>Unionoidea</taxon>
        <taxon>Unionidae</taxon>
        <taxon>Unioninae</taxon>
        <taxon>Sinanodonta</taxon>
    </lineage>
</organism>
<sequence>MEFSNIRWQPGCLKLQSCFHRTFAEVWWRNHLNFRLNFFEMYTGTFFFFRSRQQFLLQRTLLAFPQSDNEEKIQTGDGHCKEWKIPIGESPENGRLRKEPSHIQKHKFGEMPMV</sequence>
<protein>
    <submittedName>
        <fullName evidence="1">Uncharacterized protein</fullName>
    </submittedName>
</protein>
<reference evidence="1 2" key="1">
    <citation type="submission" date="2024-11" db="EMBL/GenBank/DDBJ databases">
        <title>Chromosome-level genome assembly of the freshwater bivalve Anodonta woodiana.</title>
        <authorList>
            <person name="Chen X."/>
        </authorList>
    </citation>
    <scope>NUCLEOTIDE SEQUENCE [LARGE SCALE GENOMIC DNA]</scope>
    <source>
        <strain evidence="1">MN2024</strain>
        <tissue evidence="1">Gills</tissue>
    </source>
</reference>
<gene>
    <name evidence="1" type="ORF">ACJMK2_021645</name>
</gene>
<dbReference type="AlphaFoldDB" id="A0ABD3TIN2"/>
<evidence type="ECO:0000313" key="1">
    <source>
        <dbReference type="EMBL" id="KAL3836203.1"/>
    </source>
</evidence>
<proteinExistence type="predicted"/>